<protein>
    <submittedName>
        <fullName evidence="1">Uncharacterized protein</fullName>
    </submittedName>
</protein>
<organism evidence="1 2">
    <name type="scientific">Rhodococcus erythropolis</name>
    <name type="common">Arthrobacter picolinophilus</name>
    <dbReference type="NCBI Taxonomy" id="1833"/>
    <lineage>
        <taxon>Bacteria</taxon>
        <taxon>Bacillati</taxon>
        <taxon>Actinomycetota</taxon>
        <taxon>Actinomycetes</taxon>
        <taxon>Mycobacteriales</taxon>
        <taxon>Nocardiaceae</taxon>
        <taxon>Rhodococcus</taxon>
        <taxon>Rhodococcus erythropolis group</taxon>
    </lineage>
</organism>
<gene>
    <name evidence="1" type="ORF">G9444_0752</name>
</gene>
<evidence type="ECO:0000313" key="2">
    <source>
        <dbReference type="Proteomes" id="UP000502345"/>
    </source>
</evidence>
<sequence length="96" mass="10128">MNIFTRPAVRTGLIAAPALIIGVLLALAFTPQQSAGVAPPATVEQRTVDGVCSQVVTSFDGTTTWAAPLGESQLRRVDRAQLGLTGCRVDPDPNRR</sequence>
<evidence type="ECO:0000313" key="1">
    <source>
        <dbReference type="EMBL" id="QIP37996.1"/>
    </source>
</evidence>
<dbReference type="Proteomes" id="UP000502345">
    <property type="component" value="Chromosome"/>
</dbReference>
<proteinExistence type="predicted"/>
<accession>A0A6G9CMS1</accession>
<dbReference type="RefSeq" id="WP_166501765.1">
    <property type="nucleotide sequence ID" value="NZ_CP050124.1"/>
</dbReference>
<dbReference type="AlphaFoldDB" id="A0A6G9CMS1"/>
<dbReference type="EMBL" id="CP050124">
    <property type="protein sequence ID" value="QIP37996.1"/>
    <property type="molecule type" value="Genomic_DNA"/>
</dbReference>
<reference evidence="1 2" key="1">
    <citation type="submission" date="2020-03" db="EMBL/GenBank/DDBJ databases">
        <title>Screen low temperature-resistant strains for efficient degradation of petroleum hydrocarbons under the low temperature.</title>
        <authorList>
            <person name="Wang Y."/>
            <person name="Chen J."/>
        </authorList>
    </citation>
    <scope>NUCLEOTIDE SEQUENCE [LARGE SCALE GENOMIC DNA]</scope>
    <source>
        <strain evidence="1 2">KB1</strain>
    </source>
</reference>
<name>A0A6G9CMS1_RHOER</name>